<evidence type="ECO:0000256" key="1">
    <source>
        <dbReference type="SAM" id="MobiDB-lite"/>
    </source>
</evidence>
<protein>
    <submittedName>
        <fullName evidence="2">Uncharacterized protein</fullName>
    </submittedName>
</protein>
<dbReference type="AlphaFoldDB" id="A0A9Q8SXR9"/>
<evidence type="ECO:0000313" key="3">
    <source>
        <dbReference type="Proteomes" id="UP000830671"/>
    </source>
</evidence>
<dbReference type="KEGG" id="clup:CLUP02_10152"/>
<dbReference type="GeneID" id="73344138"/>
<dbReference type="Proteomes" id="UP000830671">
    <property type="component" value="Chromosome 5"/>
</dbReference>
<organism evidence="2 3">
    <name type="scientific">Colletotrichum lupini</name>
    <dbReference type="NCBI Taxonomy" id="145971"/>
    <lineage>
        <taxon>Eukaryota</taxon>
        <taxon>Fungi</taxon>
        <taxon>Dikarya</taxon>
        <taxon>Ascomycota</taxon>
        <taxon>Pezizomycotina</taxon>
        <taxon>Sordariomycetes</taxon>
        <taxon>Hypocreomycetidae</taxon>
        <taxon>Glomerellales</taxon>
        <taxon>Glomerellaceae</taxon>
        <taxon>Colletotrichum</taxon>
        <taxon>Colletotrichum acutatum species complex</taxon>
    </lineage>
</organism>
<evidence type="ECO:0000313" key="2">
    <source>
        <dbReference type="EMBL" id="UQC84656.1"/>
    </source>
</evidence>
<feature type="compositionally biased region" description="Low complexity" evidence="1">
    <location>
        <begin position="463"/>
        <end position="486"/>
    </location>
</feature>
<dbReference type="RefSeq" id="XP_049146273.1">
    <property type="nucleotide sequence ID" value="XM_049289128.1"/>
</dbReference>
<keyword evidence="3" id="KW-1185">Reference proteome</keyword>
<gene>
    <name evidence="2" type="ORF">CLUP02_10152</name>
</gene>
<feature type="region of interest" description="Disordered" evidence="1">
    <location>
        <begin position="537"/>
        <end position="562"/>
    </location>
</feature>
<name>A0A9Q8SXR9_9PEZI</name>
<proteinExistence type="predicted"/>
<feature type="region of interest" description="Disordered" evidence="1">
    <location>
        <begin position="459"/>
        <end position="517"/>
    </location>
</feature>
<dbReference type="EMBL" id="CP019477">
    <property type="protein sequence ID" value="UQC84656.1"/>
    <property type="molecule type" value="Genomic_DNA"/>
</dbReference>
<sequence length="708" mass="77981">MPTISPPTVVQRRSHAIISFSQSKQTGGPGCTYAAHVTCPTMVIHRIAPANMLLISSPYLLLSHEYSRLPLSIHNTTTNTWQAWEGPTLAHMFRLNLALPSFLSERSWEEAGSSFPLLFSSLSARFGIHFALSKVLSHAVWFEVVSDKKTDVAAMLARKCATPCPTDFHPRSCLSCIAILQYPRLASLRFTGTALLPILCLPVTLGQVFISPPSSAIFRPGYSLRESSQISSHYLIQLKAEPPLRLPSFQGRKLRLPPDANPGHSSLRFSRLSRPVLCTKYSGYAPVQPTRGERLTCLGIRPNYTITTSLLKGLKGQRTYSYVICQGQSQLPIGRARDLFSLRPWLWSRPRPRLRSLYGHGHGANTAAAVLSDGRRGRSAVETERLILSPFDLLPAASPDPYPATVNTCYSLPTPDCIPFRTQRSPSFHSKPFARLLPSILAPSPALFYGSATEAASQPTIRSPCSTNPPLTTTSTTTSTTTITTDTHPKKEKNRKEMPSTVKKAPETCPSQPHGPRPRIELDPFWKLNQSAICQSKSSTTTAASTEVPSRPSIRPNTGPWLRPEMVNPWSSLCGLEPSLQSTCWLGNRQGVMAVLQHYLMPDYTCYTVVRASIVNAALRYNDGTVGTGIRPYSDQIPSNRRSHFLQAQDITEKSWMASVCAPVFDCLVHARNTTPTCYGVEAGKAQERSNVPSLRVSPVQNLMHGNI</sequence>
<feature type="compositionally biased region" description="Low complexity" evidence="1">
    <location>
        <begin position="537"/>
        <end position="546"/>
    </location>
</feature>
<accession>A0A9Q8SXR9</accession>
<reference evidence="2" key="1">
    <citation type="journal article" date="2021" name="Mol. Plant Microbe Interact.">
        <title>Complete Genome Sequence of the Plant-Pathogenic Fungus Colletotrichum lupini.</title>
        <authorList>
            <person name="Baroncelli R."/>
            <person name="Pensec F."/>
            <person name="Da Lio D."/>
            <person name="Boufleur T."/>
            <person name="Vicente I."/>
            <person name="Sarrocco S."/>
            <person name="Picot A."/>
            <person name="Baraldi E."/>
            <person name="Sukno S."/>
            <person name="Thon M."/>
            <person name="Le Floch G."/>
        </authorList>
    </citation>
    <scope>NUCLEOTIDE SEQUENCE</scope>
    <source>
        <strain evidence="2">IMI 504893</strain>
    </source>
</reference>